<dbReference type="PATRIC" id="fig|1335048.3.peg.972"/>
<dbReference type="GO" id="GO:0005886">
    <property type="term" value="C:plasma membrane"/>
    <property type="evidence" value="ECO:0007669"/>
    <property type="project" value="UniProtKB-SubCell"/>
</dbReference>
<proteinExistence type="inferred from homology"/>
<gene>
    <name evidence="10" type="primary">atpC</name>
    <name evidence="13" type="ORF">AKL17_0936</name>
</gene>
<dbReference type="CDD" id="cd12152">
    <property type="entry name" value="F1-ATPase_delta"/>
    <property type="match status" value="1"/>
</dbReference>
<dbReference type="STRING" id="1335048.AKL17_0936"/>
<dbReference type="InterPro" id="IPR020546">
    <property type="entry name" value="ATP_synth_F1_dsu/esu_N"/>
</dbReference>
<dbReference type="Gene3D" id="2.60.15.10">
    <property type="entry name" value="F0F1 ATP synthase delta/epsilon subunit, N-terminal"/>
    <property type="match status" value="1"/>
</dbReference>
<dbReference type="HAMAP" id="MF_00530">
    <property type="entry name" value="ATP_synth_epsil_bac"/>
    <property type="match status" value="1"/>
</dbReference>
<dbReference type="OrthoDB" id="9799969at2"/>
<evidence type="ECO:0000259" key="12">
    <source>
        <dbReference type="Pfam" id="PF02823"/>
    </source>
</evidence>
<evidence type="ECO:0000256" key="6">
    <source>
        <dbReference type="ARBA" id="ARBA00023065"/>
    </source>
</evidence>
<comment type="function">
    <text evidence="1 10">Produces ATP from ADP in the presence of a proton gradient across the membrane.</text>
</comment>
<dbReference type="SUPFAM" id="SSF51344">
    <property type="entry name" value="Epsilon subunit of F1F0-ATP synthase N-terminal domain"/>
    <property type="match status" value="1"/>
</dbReference>
<dbReference type="Proteomes" id="UP000076128">
    <property type="component" value="Chromosome"/>
</dbReference>
<dbReference type="GO" id="GO:0046933">
    <property type="term" value="F:proton-transporting ATP synthase activity, rotational mechanism"/>
    <property type="evidence" value="ECO:0007669"/>
    <property type="project" value="UniProtKB-UniRule"/>
</dbReference>
<dbReference type="NCBIfam" id="TIGR01216">
    <property type="entry name" value="ATP_synt_epsi"/>
    <property type="match status" value="1"/>
</dbReference>
<name>A0A159Z046_9RHOB</name>
<evidence type="ECO:0000313" key="13">
    <source>
        <dbReference type="EMBL" id="AMY68195.1"/>
    </source>
</evidence>
<dbReference type="InterPro" id="IPR036771">
    <property type="entry name" value="ATPsynth_dsu/esu_N"/>
</dbReference>
<sequence>MADTMQFDLVSPERKLASVQAREVRIPGAEGDLTAMPGHAPMITTLRPGILTVISAEGSTDYAVTGGFAEITGDSVSVLAERSLPTAEMTQAVYSTMIAEAKQQHESARELAGEEAVEAAAKLLADMMAMGTHIGLDPHQASL</sequence>
<evidence type="ECO:0000256" key="9">
    <source>
        <dbReference type="ARBA" id="ARBA00023310"/>
    </source>
</evidence>
<comment type="subunit">
    <text evidence="10 11">F-type ATPases have 2 components, CF(1) - the catalytic core - and CF(0) - the membrane proton channel. CF(1) has five subunits: alpha(3), beta(3), gamma(1), delta(1), epsilon(1). CF(0) has three main subunits: a, b and c.</text>
</comment>
<evidence type="ECO:0000313" key="14">
    <source>
        <dbReference type="Proteomes" id="UP000076128"/>
    </source>
</evidence>
<keyword evidence="5 10" id="KW-0375">Hydrogen ion transport</keyword>
<comment type="subcellular location">
    <subcellularLocation>
        <location evidence="10">Cell membrane</location>
        <topology evidence="10">Peripheral membrane protein</topology>
    </subcellularLocation>
    <subcellularLocation>
        <location evidence="2">Endomembrane system</location>
        <topology evidence="2">Peripheral membrane protein</topology>
    </subcellularLocation>
</comment>
<dbReference type="GO" id="GO:0045259">
    <property type="term" value="C:proton-transporting ATP synthase complex"/>
    <property type="evidence" value="ECO:0007669"/>
    <property type="project" value="UniProtKB-KW"/>
</dbReference>
<evidence type="ECO:0000256" key="2">
    <source>
        <dbReference type="ARBA" id="ARBA00004184"/>
    </source>
</evidence>
<evidence type="ECO:0000256" key="8">
    <source>
        <dbReference type="ARBA" id="ARBA00023196"/>
    </source>
</evidence>
<keyword evidence="8 10" id="KW-0139">CF(1)</keyword>
<dbReference type="EMBL" id="CP012661">
    <property type="protein sequence ID" value="AMY68195.1"/>
    <property type="molecule type" value="Genomic_DNA"/>
</dbReference>
<organism evidence="13 14">
    <name type="scientific">Frigidibacter mobilis</name>
    <dbReference type="NCBI Taxonomy" id="1335048"/>
    <lineage>
        <taxon>Bacteria</taxon>
        <taxon>Pseudomonadati</taxon>
        <taxon>Pseudomonadota</taxon>
        <taxon>Alphaproteobacteria</taxon>
        <taxon>Rhodobacterales</taxon>
        <taxon>Paracoccaceae</taxon>
        <taxon>Frigidibacter</taxon>
    </lineage>
</organism>
<dbReference type="GO" id="GO:0005524">
    <property type="term" value="F:ATP binding"/>
    <property type="evidence" value="ECO:0007669"/>
    <property type="project" value="UniProtKB-UniRule"/>
</dbReference>
<evidence type="ECO:0000256" key="7">
    <source>
        <dbReference type="ARBA" id="ARBA00023136"/>
    </source>
</evidence>
<keyword evidence="10" id="KW-1003">Cell membrane</keyword>
<protein>
    <recommendedName>
        <fullName evidence="10">ATP synthase epsilon chain</fullName>
    </recommendedName>
    <alternativeName>
        <fullName evidence="10">ATP synthase F1 sector epsilon subunit</fullName>
    </alternativeName>
    <alternativeName>
        <fullName evidence="10">F-ATPase epsilon subunit</fullName>
    </alternativeName>
</protein>
<dbReference type="RefSeq" id="WP_066810116.1">
    <property type="nucleotide sequence ID" value="NZ_CP012661.1"/>
</dbReference>
<evidence type="ECO:0000256" key="4">
    <source>
        <dbReference type="ARBA" id="ARBA00022448"/>
    </source>
</evidence>
<evidence type="ECO:0000256" key="5">
    <source>
        <dbReference type="ARBA" id="ARBA00022781"/>
    </source>
</evidence>
<evidence type="ECO:0000256" key="10">
    <source>
        <dbReference type="HAMAP-Rule" id="MF_00530"/>
    </source>
</evidence>
<keyword evidence="14" id="KW-1185">Reference proteome</keyword>
<comment type="similarity">
    <text evidence="3 10 11">Belongs to the ATPase epsilon chain family.</text>
</comment>
<dbReference type="InterPro" id="IPR001469">
    <property type="entry name" value="ATP_synth_F1_dsu/esu"/>
</dbReference>
<keyword evidence="7 10" id="KW-0472">Membrane</keyword>
<dbReference type="Pfam" id="PF02823">
    <property type="entry name" value="ATP-synt_DE_N"/>
    <property type="match status" value="1"/>
</dbReference>
<keyword evidence="6 10" id="KW-0406">Ion transport</keyword>
<dbReference type="NCBIfam" id="NF009978">
    <property type="entry name" value="PRK13443.1"/>
    <property type="match status" value="1"/>
</dbReference>
<evidence type="ECO:0000256" key="3">
    <source>
        <dbReference type="ARBA" id="ARBA00005712"/>
    </source>
</evidence>
<dbReference type="KEGG" id="daa:AKL17_0936"/>
<dbReference type="AlphaFoldDB" id="A0A159Z046"/>
<keyword evidence="4 10" id="KW-0813">Transport</keyword>
<dbReference type="GO" id="GO:0012505">
    <property type="term" value="C:endomembrane system"/>
    <property type="evidence" value="ECO:0007669"/>
    <property type="project" value="UniProtKB-SubCell"/>
</dbReference>
<keyword evidence="9 10" id="KW-0066">ATP synthesis</keyword>
<dbReference type="PANTHER" id="PTHR13822">
    <property type="entry name" value="ATP SYNTHASE DELTA/EPSILON CHAIN"/>
    <property type="match status" value="1"/>
</dbReference>
<evidence type="ECO:0000256" key="11">
    <source>
        <dbReference type="RuleBase" id="RU003656"/>
    </source>
</evidence>
<dbReference type="PANTHER" id="PTHR13822:SF10">
    <property type="entry name" value="ATP SYNTHASE EPSILON CHAIN, CHLOROPLASTIC"/>
    <property type="match status" value="1"/>
</dbReference>
<feature type="domain" description="ATP synthase F1 complex delta/epsilon subunit N-terminal" evidence="12">
    <location>
        <begin position="5"/>
        <end position="82"/>
    </location>
</feature>
<evidence type="ECO:0000256" key="1">
    <source>
        <dbReference type="ARBA" id="ARBA00003543"/>
    </source>
</evidence>
<accession>A0A159Z046</accession>
<reference evidence="13 14" key="1">
    <citation type="submission" date="2015-09" db="EMBL/GenBank/DDBJ databases">
        <title>Complete genome sequence of Defluviimonas alba cai42t isolated from an oilfield in Xinjiang.</title>
        <authorList>
            <person name="Geng S."/>
            <person name="Pan X."/>
            <person name="Wu X."/>
        </authorList>
    </citation>
    <scope>NUCLEOTIDE SEQUENCE [LARGE SCALE GENOMIC DNA]</scope>
    <source>
        <strain evidence="14">cai42</strain>
    </source>
</reference>